<dbReference type="OrthoDB" id="5875301at2759"/>
<feature type="coiled-coil region" evidence="1">
    <location>
        <begin position="91"/>
        <end position="125"/>
    </location>
</feature>
<dbReference type="Proteomes" id="UP000230423">
    <property type="component" value="Unassembled WGS sequence"/>
</dbReference>
<evidence type="ECO:0000313" key="2">
    <source>
        <dbReference type="EMBL" id="PIO69431.1"/>
    </source>
</evidence>
<evidence type="ECO:0000313" key="3">
    <source>
        <dbReference type="Proteomes" id="UP000230423"/>
    </source>
</evidence>
<gene>
    <name evidence="2" type="ORF">TELCIR_08740</name>
</gene>
<sequence>MEDFFATLRQLKADCLKQERELQETTQQEILNALKSMNEAIKEVNDKVEQLEPAQKQPQPAMVSIAIEAKVEEEREIIAQNAEFMEPLVVDEEMDDEEEALQKEINELEAELADLSRHRRELARRRTCPPREYRAGVYSPREKHMPCTFCGIRGHHYSDSCTRIRTGKERKAYLESRGRCKNCLEIECERSDNCEKAKIPCFHCKETGHHSATCTLPETSLQIEAEKNHCEMAMNDIRQRLRNLRTAREERN</sequence>
<proteinExistence type="predicted"/>
<name>A0A2G9UGR9_TELCI</name>
<accession>A0A2G9UGR9</accession>
<keyword evidence="1" id="KW-0175">Coiled coil</keyword>
<feature type="coiled-coil region" evidence="1">
    <location>
        <begin position="8"/>
        <end position="51"/>
    </location>
</feature>
<reference evidence="2 3" key="1">
    <citation type="submission" date="2015-09" db="EMBL/GenBank/DDBJ databases">
        <title>Draft genome of the parasitic nematode Teladorsagia circumcincta isolate WARC Sus (inbred).</title>
        <authorList>
            <person name="Mitreva M."/>
        </authorList>
    </citation>
    <scope>NUCLEOTIDE SEQUENCE [LARGE SCALE GENOMIC DNA]</scope>
    <source>
        <strain evidence="2 3">S</strain>
    </source>
</reference>
<protein>
    <submittedName>
        <fullName evidence="2">Zinc knuckle</fullName>
    </submittedName>
</protein>
<dbReference type="AlphaFoldDB" id="A0A2G9UGR9"/>
<keyword evidence="3" id="KW-1185">Reference proteome</keyword>
<evidence type="ECO:0000256" key="1">
    <source>
        <dbReference type="SAM" id="Coils"/>
    </source>
</evidence>
<organism evidence="2 3">
    <name type="scientific">Teladorsagia circumcincta</name>
    <name type="common">Brown stomach worm</name>
    <name type="synonym">Ostertagia circumcincta</name>
    <dbReference type="NCBI Taxonomy" id="45464"/>
    <lineage>
        <taxon>Eukaryota</taxon>
        <taxon>Metazoa</taxon>
        <taxon>Ecdysozoa</taxon>
        <taxon>Nematoda</taxon>
        <taxon>Chromadorea</taxon>
        <taxon>Rhabditida</taxon>
        <taxon>Rhabditina</taxon>
        <taxon>Rhabditomorpha</taxon>
        <taxon>Strongyloidea</taxon>
        <taxon>Trichostrongylidae</taxon>
        <taxon>Teladorsagia</taxon>
    </lineage>
</organism>
<dbReference type="EMBL" id="KZ346656">
    <property type="protein sequence ID" value="PIO69431.1"/>
    <property type="molecule type" value="Genomic_DNA"/>
</dbReference>